<dbReference type="GO" id="GO:0046872">
    <property type="term" value="F:metal ion binding"/>
    <property type="evidence" value="ECO:0007669"/>
    <property type="project" value="UniProtKB-KW"/>
</dbReference>
<evidence type="ECO:0000256" key="3">
    <source>
        <dbReference type="ARBA" id="ARBA00023002"/>
    </source>
</evidence>
<organism evidence="7 8">
    <name type="scientific">Iris pallida</name>
    <name type="common">Sweet iris</name>
    <dbReference type="NCBI Taxonomy" id="29817"/>
    <lineage>
        <taxon>Eukaryota</taxon>
        <taxon>Viridiplantae</taxon>
        <taxon>Streptophyta</taxon>
        <taxon>Embryophyta</taxon>
        <taxon>Tracheophyta</taxon>
        <taxon>Spermatophyta</taxon>
        <taxon>Magnoliopsida</taxon>
        <taxon>Liliopsida</taxon>
        <taxon>Asparagales</taxon>
        <taxon>Iridaceae</taxon>
        <taxon>Iridoideae</taxon>
        <taxon>Irideae</taxon>
        <taxon>Iris</taxon>
    </lineage>
</organism>
<protein>
    <submittedName>
        <fullName evidence="7">S-norcoclaurine synthase 1-like</fullName>
    </submittedName>
</protein>
<comment type="caution">
    <text evidence="7">The sequence shown here is derived from an EMBL/GenBank/DDBJ whole genome shotgun (WGS) entry which is preliminary data.</text>
</comment>
<dbReference type="InterPro" id="IPR026992">
    <property type="entry name" value="DIOX_N"/>
</dbReference>
<evidence type="ECO:0000313" key="8">
    <source>
        <dbReference type="Proteomes" id="UP001140949"/>
    </source>
</evidence>
<evidence type="ECO:0000256" key="2">
    <source>
        <dbReference type="ARBA" id="ARBA00022723"/>
    </source>
</evidence>
<dbReference type="InterPro" id="IPR044861">
    <property type="entry name" value="IPNS-like_FE2OG_OXY"/>
</dbReference>
<evidence type="ECO:0000256" key="1">
    <source>
        <dbReference type="ARBA" id="ARBA00008056"/>
    </source>
</evidence>
<keyword evidence="8" id="KW-1185">Reference proteome</keyword>
<accession>A0AAX6EKQ1</accession>
<keyword evidence="2 5" id="KW-0479">Metal-binding</keyword>
<evidence type="ECO:0000256" key="5">
    <source>
        <dbReference type="RuleBase" id="RU003682"/>
    </source>
</evidence>
<keyword evidence="3 5" id="KW-0560">Oxidoreductase</keyword>
<dbReference type="Pfam" id="PF14226">
    <property type="entry name" value="DIOX_N"/>
    <property type="match status" value="1"/>
</dbReference>
<evidence type="ECO:0000259" key="6">
    <source>
        <dbReference type="PROSITE" id="PS51471"/>
    </source>
</evidence>
<reference evidence="7" key="1">
    <citation type="journal article" date="2023" name="GigaByte">
        <title>Genome assembly of the bearded iris, Iris pallida Lam.</title>
        <authorList>
            <person name="Bruccoleri R.E."/>
            <person name="Oakeley E.J."/>
            <person name="Faust A.M.E."/>
            <person name="Altorfer M."/>
            <person name="Dessus-Babus S."/>
            <person name="Burckhardt D."/>
            <person name="Oertli M."/>
            <person name="Naumann U."/>
            <person name="Petersen F."/>
            <person name="Wong J."/>
        </authorList>
    </citation>
    <scope>NUCLEOTIDE SEQUENCE</scope>
    <source>
        <strain evidence="7">GSM-AAB239-AS_SAM_17_03QT</strain>
    </source>
</reference>
<dbReference type="AlphaFoldDB" id="A0AAX6EKQ1"/>
<dbReference type="SUPFAM" id="SSF51197">
    <property type="entry name" value="Clavaminate synthase-like"/>
    <property type="match status" value="1"/>
</dbReference>
<name>A0AAX6EKQ1_IRIPA</name>
<comment type="similarity">
    <text evidence="1 5">Belongs to the iron/ascorbate-dependent oxidoreductase family.</text>
</comment>
<dbReference type="InterPro" id="IPR027443">
    <property type="entry name" value="IPNS-like_sf"/>
</dbReference>
<feature type="domain" description="Fe2OG dioxygenase" evidence="6">
    <location>
        <begin position="203"/>
        <end position="303"/>
    </location>
</feature>
<dbReference type="InterPro" id="IPR050295">
    <property type="entry name" value="Plant_2OG-oxidoreductases"/>
</dbReference>
<evidence type="ECO:0000256" key="4">
    <source>
        <dbReference type="ARBA" id="ARBA00023004"/>
    </source>
</evidence>
<sequence>MEDPAQWFSLPVPHVQALAASLDGASDIPERYIRPEAEADPVADDGEGVRLPVIDLAQAQLSPEESAKLGLACEEWGFFQLINHGVPTELIENIKMDIVEFFKLPIEEKEAFAQIPGNGYNGYGQAFVKSEDQKLDWGDLIALDTLPLKIRKMRFWPTYPPSFRDNLDAYTSKLKEVTNCLLRLLAENLGLEPEIITNNFKNMKQGIRANYYPPCPKADKVLGISPHSDATGLTILLQVSDVEGLQIRNKGVWFPVKPLPGAFIVNVGDLLEIFSNGKYKSIEHRAIVNTEKERITLATFHWPDENCILRPLPQLVKGGAENYMASTQEDYMKGFFSKKLDGKSHLESVKLRD</sequence>
<dbReference type="PROSITE" id="PS51471">
    <property type="entry name" value="FE2OG_OXY"/>
    <property type="match status" value="1"/>
</dbReference>
<dbReference type="FunFam" id="2.60.120.330:FF:000001">
    <property type="entry name" value="Protein SRG1"/>
    <property type="match status" value="1"/>
</dbReference>
<dbReference type="InterPro" id="IPR005123">
    <property type="entry name" value="Oxoglu/Fe-dep_dioxygenase_dom"/>
</dbReference>
<proteinExistence type="inferred from homology"/>
<dbReference type="EMBL" id="JANAVB010035820">
    <property type="protein sequence ID" value="KAJ6804405.1"/>
    <property type="molecule type" value="Genomic_DNA"/>
</dbReference>
<gene>
    <name evidence="7" type="ORF">M6B38_183075</name>
</gene>
<dbReference type="Gene3D" id="2.60.120.330">
    <property type="entry name" value="B-lactam Antibiotic, Isopenicillin N Synthase, Chain"/>
    <property type="match status" value="1"/>
</dbReference>
<evidence type="ECO:0000313" key="7">
    <source>
        <dbReference type="EMBL" id="KAJ6804405.1"/>
    </source>
</evidence>
<keyword evidence="4 5" id="KW-0408">Iron</keyword>
<dbReference type="Pfam" id="PF03171">
    <property type="entry name" value="2OG-FeII_Oxy"/>
    <property type="match status" value="1"/>
</dbReference>
<dbReference type="GO" id="GO:0016491">
    <property type="term" value="F:oxidoreductase activity"/>
    <property type="evidence" value="ECO:0007669"/>
    <property type="project" value="UniProtKB-KW"/>
</dbReference>
<dbReference type="Proteomes" id="UP001140949">
    <property type="component" value="Unassembled WGS sequence"/>
</dbReference>
<reference evidence="7" key="2">
    <citation type="submission" date="2023-04" db="EMBL/GenBank/DDBJ databases">
        <authorList>
            <person name="Bruccoleri R.E."/>
            <person name="Oakeley E.J."/>
            <person name="Faust A.-M."/>
            <person name="Dessus-Babus S."/>
            <person name="Altorfer M."/>
            <person name="Burckhardt D."/>
            <person name="Oertli M."/>
            <person name="Naumann U."/>
            <person name="Petersen F."/>
            <person name="Wong J."/>
        </authorList>
    </citation>
    <scope>NUCLEOTIDE SEQUENCE</scope>
    <source>
        <strain evidence="7">GSM-AAB239-AS_SAM_17_03QT</strain>
        <tissue evidence="7">Leaf</tissue>
    </source>
</reference>
<dbReference type="PANTHER" id="PTHR47991">
    <property type="entry name" value="OXOGLUTARATE/IRON-DEPENDENT DIOXYGENASE"/>
    <property type="match status" value="1"/>
</dbReference>